<dbReference type="Proteomes" id="UP000231550">
    <property type="component" value="Unassembled WGS sequence"/>
</dbReference>
<evidence type="ECO:0000313" key="2">
    <source>
        <dbReference type="Proteomes" id="UP000231550"/>
    </source>
</evidence>
<protein>
    <submittedName>
        <fullName evidence="1">Uncharacterized protein</fullName>
    </submittedName>
</protein>
<sequence length="61" mass="6866">MRWLTIILLNLARPIIKVSLAWLIRRETADLMAVLLMGLVFGHGKSLRQEGLAGDFKTGFN</sequence>
<evidence type="ECO:0000313" key="1">
    <source>
        <dbReference type="EMBL" id="PIQ74724.1"/>
    </source>
</evidence>
<organism evidence="1 2">
    <name type="scientific">Candidatus Portnoybacteria bacterium CG11_big_fil_rev_8_21_14_0_20_44_10</name>
    <dbReference type="NCBI Taxonomy" id="1974818"/>
    <lineage>
        <taxon>Bacteria</taxon>
        <taxon>Candidatus Portnoyibacteriota</taxon>
    </lineage>
</organism>
<gene>
    <name evidence="1" type="ORF">COV85_00515</name>
</gene>
<dbReference type="EMBL" id="PCVN01000014">
    <property type="protein sequence ID" value="PIQ74724.1"/>
    <property type="molecule type" value="Genomic_DNA"/>
</dbReference>
<comment type="caution">
    <text evidence="1">The sequence shown here is derived from an EMBL/GenBank/DDBJ whole genome shotgun (WGS) entry which is preliminary data.</text>
</comment>
<name>A0A2H0KTH2_9BACT</name>
<proteinExistence type="predicted"/>
<dbReference type="AlphaFoldDB" id="A0A2H0KTH2"/>
<reference evidence="1 2" key="1">
    <citation type="submission" date="2017-09" db="EMBL/GenBank/DDBJ databases">
        <title>Depth-based differentiation of microbial function through sediment-hosted aquifers and enrichment of novel symbionts in the deep terrestrial subsurface.</title>
        <authorList>
            <person name="Probst A.J."/>
            <person name="Ladd B."/>
            <person name="Jarett J.K."/>
            <person name="Geller-Mcgrath D.E."/>
            <person name="Sieber C.M."/>
            <person name="Emerson J.B."/>
            <person name="Anantharaman K."/>
            <person name="Thomas B.C."/>
            <person name="Malmstrom R."/>
            <person name="Stieglmeier M."/>
            <person name="Klingl A."/>
            <person name="Woyke T."/>
            <person name="Ryan C.M."/>
            <person name="Banfield J.F."/>
        </authorList>
    </citation>
    <scope>NUCLEOTIDE SEQUENCE [LARGE SCALE GENOMIC DNA]</scope>
    <source>
        <strain evidence="1">CG11_big_fil_rev_8_21_14_0_20_44_10</strain>
    </source>
</reference>
<accession>A0A2H0KTH2</accession>